<dbReference type="Gene3D" id="3.60.21.10">
    <property type="match status" value="1"/>
</dbReference>
<name>A0AAE2YQR4_9PROT</name>
<dbReference type="PANTHER" id="PTHR37844">
    <property type="entry name" value="SER/THR PROTEIN PHOSPHATASE SUPERFAMILY (AFU_ORTHOLOGUE AFUA_1G14840)"/>
    <property type="match status" value="1"/>
</dbReference>
<evidence type="ECO:0000313" key="3">
    <source>
        <dbReference type="Proteomes" id="UP001197378"/>
    </source>
</evidence>
<dbReference type="InterPro" id="IPR004843">
    <property type="entry name" value="Calcineurin-like_PHP"/>
</dbReference>
<dbReference type="SUPFAM" id="SSF56300">
    <property type="entry name" value="Metallo-dependent phosphatases"/>
    <property type="match status" value="1"/>
</dbReference>
<dbReference type="InterPro" id="IPR029052">
    <property type="entry name" value="Metallo-depent_PP-like"/>
</dbReference>
<dbReference type="Pfam" id="PF00149">
    <property type="entry name" value="Metallophos"/>
    <property type="match status" value="1"/>
</dbReference>
<accession>A0AAE2YQR4</accession>
<evidence type="ECO:0000313" key="2">
    <source>
        <dbReference type="EMBL" id="MBU2788627.1"/>
    </source>
</evidence>
<dbReference type="EMBL" id="JAAXYO010000154">
    <property type="protein sequence ID" value="MBU2788627.1"/>
    <property type="molecule type" value="Genomic_DNA"/>
</dbReference>
<gene>
    <name evidence="2" type="ORF">HFQ13_10535</name>
</gene>
<dbReference type="Proteomes" id="UP001197378">
    <property type="component" value="Unassembled WGS sequence"/>
</dbReference>
<dbReference type="RefSeq" id="WP_215885682.1">
    <property type="nucleotide sequence ID" value="NZ_JAAXYO010000154.1"/>
</dbReference>
<proteinExistence type="predicted"/>
<reference evidence="2" key="1">
    <citation type="journal article" date="2021" name="ISME J.">
        <title>Genomic evolution of the class Acidithiobacillia: deep-branching Proteobacteria living in extreme acidic conditions.</title>
        <authorList>
            <person name="Moya-Beltran A."/>
            <person name="Beard S."/>
            <person name="Rojas-Villalobos C."/>
            <person name="Issotta F."/>
            <person name="Gallardo Y."/>
            <person name="Ulloa R."/>
            <person name="Giaveno A."/>
            <person name="Degli Esposti M."/>
            <person name="Johnson D.B."/>
            <person name="Quatrini R."/>
        </authorList>
    </citation>
    <scope>NUCLEOTIDE SEQUENCE</scope>
    <source>
        <strain evidence="2">VAN18-1</strain>
    </source>
</reference>
<keyword evidence="3" id="KW-1185">Reference proteome</keyword>
<dbReference type="PANTHER" id="PTHR37844:SF2">
    <property type="entry name" value="SER_THR PROTEIN PHOSPHATASE SUPERFAMILY (AFU_ORTHOLOGUE AFUA_1G14840)"/>
    <property type="match status" value="1"/>
</dbReference>
<feature type="domain" description="Calcineurin-like phosphoesterase" evidence="1">
    <location>
        <begin position="1"/>
        <end position="220"/>
    </location>
</feature>
<protein>
    <submittedName>
        <fullName evidence="2">Phosphatase</fullName>
    </submittedName>
</protein>
<evidence type="ECO:0000259" key="1">
    <source>
        <dbReference type="Pfam" id="PF00149"/>
    </source>
</evidence>
<comment type="caution">
    <text evidence="2">The sequence shown here is derived from an EMBL/GenBank/DDBJ whole genome shotgun (WGS) entry which is preliminary data.</text>
</comment>
<dbReference type="AlphaFoldDB" id="A0AAE2YQR4"/>
<organism evidence="2 3">
    <name type="scientific">Igneacidithiobacillus copahuensis</name>
    <dbReference type="NCBI Taxonomy" id="2724909"/>
    <lineage>
        <taxon>Bacteria</taxon>
        <taxon>Pseudomonadati</taxon>
        <taxon>Pseudomonadota</taxon>
        <taxon>Acidithiobacillia</taxon>
        <taxon>Acidithiobacillales</taxon>
        <taxon>Acidithiobacillaceae</taxon>
        <taxon>Igneacidithiobacillus</taxon>
    </lineage>
</organism>
<dbReference type="GO" id="GO:0016787">
    <property type="term" value="F:hydrolase activity"/>
    <property type="evidence" value="ECO:0007669"/>
    <property type="project" value="InterPro"/>
</dbReference>
<sequence length="257" mass="29043">MRIAYASDLHMEFGTRFATEGLAGADVMVLAGDVETDATEWATFMGRASEAFGHKPIIVVLGNHEYYNGIFPDDLDRYRQALAGLNRPNIHLLEREAVIMDGVRFLGTTLWTDFAQGTQELSCQMVMADFAVIRDGDTMRRLHTQRIAQVHKEIIAWLDTCFRDDWNGPTVVVTHHAPSFRSNHPRFAKSTITGGFCSDLDSRIEDWKPNVWIHGHLHDPVDYLIGKTPCGAQTRVLCNPWGYLYEGNDKIFNTVDV</sequence>